<dbReference type="GO" id="GO:0005886">
    <property type="term" value="C:plasma membrane"/>
    <property type="evidence" value="ECO:0007669"/>
    <property type="project" value="TreeGrafter"/>
</dbReference>
<evidence type="ECO:0000256" key="2">
    <source>
        <dbReference type="SAM" id="Phobius"/>
    </source>
</evidence>
<protein>
    <submittedName>
        <fullName evidence="3">AsmA family protein</fullName>
    </submittedName>
</protein>
<evidence type="ECO:0000256" key="1">
    <source>
        <dbReference type="SAM" id="Coils"/>
    </source>
</evidence>
<dbReference type="InterPro" id="IPR052894">
    <property type="entry name" value="AsmA-related"/>
</dbReference>
<organism evidence="3 4">
    <name type="scientific">Chryseotalea sanaruensis</name>
    <dbReference type="NCBI Taxonomy" id="2482724"/>
    <lineage>
        <taxon>Bacteria</taxon>
        <taxon>Pseudomonadati</taxon>
        <taxon>Bacteroidota</taxon>
        <taxon>Cytophagia</taxon>
        <taxon>Cytophagales</taxon>
        <taxon>Chryseotaleaceae</taxon>
        <taxon>Chryseotalea</taxon>
    </lineage>
</organism>
<proteinExistence type="predicted"/>
<comment type="caution">
    <text evidence="3">The sequence shown here is derived from an EMBL/GenBank/DDBJ whole genome shotgun (WGS) entry which is preliminary data.</text>
</comment>
<dbReference type="PANTHER" id="PTHR30441:SF8">
    <property type="entry name" value="DUF748 DOMAIN-CONTAINING PROTEIN"/>
    <property type="match status" value="1"/>
</dbReference>
<accession>A0A401UCM7</accession>
<dbReference type="RefSeq" id="WP_127123304.1">
    <property type="nucleotide sequence ID" value="NZ_BHXQ01000005.1"/>
</dbReference>
<keyword evidence="4" id="KW-1185">Reference proteome</keyword>
<reference evidence="3 4" key="1">
    <citation type="submission" date="2018-11" db="EMBL/GenBank/DDBJ databases">
        <title>Chryseotalea sanarue gen. nov., sp., nov., a member of the family Cytophagaceae, isolated from a brackish lake in Hamamatsu Japan.</title>
        <authorList>
            <person name="Maejima Y."/>
            <person name="Iino T."/>
            <person name="Muraguchi Y."/>
            <person name="Fukuda K."/>
            <person name="Ohkuma M."/>
            <person name="Moriuchi R."/>
            <person name="Dohra H."/>
            <person name="Kimbara K."/>
            <person name="Shintani M."/>
        </authorList>
    </citation>
    <scope>NUCLEOTIDE SEQUENCE [LARGE SCALE GENOMIC DNA]</scope>
    <source>
        <strain evidence="3 4">Ys</strain>
    </source>
</reference>
<evidence type="ECO:0000313" key="3">
    <source>
        <dbReference type="EMBL" id="GCC52648.1"/>
    </source>
</evidence>
<sequence>MKIVKKIFLYFSVLLLAITLGLAISVYLFKDRIIQQFIREANKNLNTPVNIGKIEVTFLEDFPNLSIVCREVSIEDSYPGQEALFVAKSLAFQLDPWEVWQGNYTIKGLTIRESETFLKINRKGETNFNIIKEQKPGEAGGSVQFSLKNVRLIGSEVSYTDKKSDQEFEFISTQLQASIETKDDIYLIATMGDLSTGKFTVGKTELFNNKDFLIETTLRYLDKDRRLYIEPSTLQLAQASFLVKGEYAWQTKNTIDLQVEGQQADIQTLLSLLPEQSAKALRQYQSAGDVYFKGSLRGEISKTKNPAVSIEFGFNNATISHPAYNVKIEGATLNGSYASKDMLKTAQASLVLNDISGVMNGEKFTAKLILQDLKNPDVILQFNGRLDANAIVSFYPIPAISEASGSILADIAFEGKPEWLRSKATAQKATATGSIELTDLSFAYGVGKVPVKNLRGTLQFTNNDLALSGLRGSVGSSDFVMDGFFKNIITFLLFDNQPIGIETDLQAHYIDLDELFSYGFGTQQAGKEYEFRISPNIYLNFNCEVDQLNYKRFNASDIKGDLLVKNQVAVSRNLALKTMNGSMTMNGIMDATNAKAIDVVSSFSLTNIAVDSIFYVFEDFGQNFIQAKHLKGLTNASVELELTLDQHLQLFSETLIADISATISKGELNNFEPLQSMNKYLDDEGLSQLRFAELKNDIHIENKTIYIPQMEIRSNVTVMQLSGTHTFDQELNYRVVAPLRNKKKINIEEAGSALEEMEGKTKVYLKITGTTDDYKVQYDTEAVKKKLANDLKQEVKELKDAFRLKGKQKKKELEVSDEEFDWEE</sequence>
<feature type="transmembrane region" description="Helical" evidence="2">
    <location>
        <begin position="7"/>
        <end position="29"/>
    </location>
</feature>
<keyword evidence="2" id="KW-0472">Membrane</keyword>
<evidence type="ECO:0000313" key="4">
    <source>
        <dbReference type="Proteomes" id="UP000288227"/>
    </source>
</evidence>
<keyword evidence="2" id="KW-1133">Transmembrane helix</keyword>
<dbReference type="PANTHER" id="PTHR30441">
    <property type="entry name" value="DUF748 DOMAIN-CONTAINING PROTEIN"/>
    <property type="match status" value="1"/>
</dbReference>
<dbReference type="OrthoDB" id="1489065at2"/>
<feature type="coiled-coil region" evidence="1">
    <location>
        <begin position="740"/>
        <end position="808"/>
    </location>
</feature>
<dbReference type="GO" id="GO:0090313">
    <property type="term" value="P:regulation of protein targeting to membrane"/>
    <property type="evidence" value="ECO:0007669"/>
    <property type="project" value="TreeGrafter"/>
</dbReference>
<gene>
    <name evidence="3" type="ORF">SanaruYs_28850</name>
</gene>
<dbReference type="AlphaFoldDB" id="A0A401UCM7"/>
<dbReference type="EMBL" id="BHXQ01000005">
    <property type="protein sequence ID" value="GCC52648.1"/>
    <property type="molecule type" value="Genomic_DNA"/>
</dbReference>
<keyword evidence="1" id="KW-0175">Coiled coil</keyword>
<name>A0A401UCM7_9BACT</name>
<keyword evidence="2" id="KW-0812">Transmembrane</keyword>
<dbReference type="Proteomes" id="UP000288227">
    <property type="component" value="Unassembled WGS sequence"/>
</dbReference>